<dbReference type="RefSeq" id="WP_189495456.1">
    <property type="nucleotide sequence ID" value="NZ_BMZH01000002.1"/>
</dbReference>
<proteinExistence type="predicted"/>
<dbReference type="InterPro" id="IPR036271">
    <property type="entry name" value="Tet_transcr_reg_TetR-rel_C_sf"/>
</dbReference>
<keyword evidence="7" id="KW-1185">Reference proteome</keyword>
<evidence type="ECO:0000256" key="1">
    <source>
        <dbReference type="ARBA" id="ARBA00023015"/>
    </source>
</evidence>
<accession>A0A8J3G1F7</accession>
<protein>
    <submittedName>
        <fullName evidence="6">TetR family transcriptional regulator</fullName>
    </submittedName>
</protein>
<dbReference type="SUPFAM" id="SSF46689">
    <property type="entry name" value="Homeodomain-like"/>
    <property type="match status" value="1"/>
</dbReference>
<feature type="domain" description="HTH tetR-type" evidence="5">
    <location>
        <begin position="14"/>
        <end position="74"/>
    </location>
</feature>
<evidence type="ECO:0000313" key="6">
    <source>
        <dbReference type="EMBL" id="GHA86374.1"/>
    </source>
</evidence>
<reference evidence="6" key="2">
    <citation type="submission" date="2020-09" db="EMBL/GenBank/DDBJ databases">
        <authorList>
            <person name="Sun Q."/>
            <person name="Kim S."/>
        </authorList>
    </citation>
    <scope>NUCLEOTIDE SEQUENCE</scope>
    <source>
        <strain evidence="6">KCTC 32513</strain>
    </source>
</reference>
<evidence type="ECO:0000259" key="5">
    <source>
        <dbReference type="PROSITE" id="PS50977"/>
    </source>
</evidence>
<dbReference type="PANTHER" id="PTHR47506">
    <property type="entry name" value="TRANSCRIPTIONAL REGULATORY PROTEIN"/>
    <property type="match status" value="1"/>
</dbReference>
<dbReference type="Pfam" id="PF00440">
    <property type="entry name" value="TetR_N"/>
    <property type="match status" value="1"/>
</dbReference>
<comment type="caution">
    <text evidence="6">The sequence shown here is derived from an EMBL/GenBank/DDBJ whole genome shotgun (WGS) entry which is preliminary data.</text>
</comment>
<dbReference type="PROSITE" id="PS50977">
    <property type="entry name" value="HTH_TETR_2"/>
    <property type="match status" value="1"/>
</dbReference>
<feature type="DNA-binding region" description="H-T-H motif" evidence="4">
    <location>
        <begin position="37"/>
        <end position="56"/>
    </location>
</feature>
<keyword evidence="3" id="KW-0804">Transcription</keyword>
<dbReference type="AlphaFoldDB" id="A0A8J3G1F7"/>
<dbReference type="Gene3D" id="1.10.357.10">
    <property type="entry name" value="Tetracycline Repressor, domain 2"/>
    <property type="match status" value="1"/>
</dbReference>
<evidence type="ECO:0000256" key="4">
    <source>
        <dbReference type="PROSITE-ProRule" id="PRU00335"/>
    </source>
</evidence>
<dbReference type="PRINTS" id="PR00455">
    <property type="entry name" value="HTHTETR"/>
</dbReference>
<dbReference type="EMBL" id="BMZH01000002">
    <property type="protein sequence ID" value="GHA86374.1"/>
    <property type="molecule type" value="Genomic_DNA"/>
</dbReference>
<dbReference type="Proteomes" id="UP000634004">
    <property type="component" value="Unassembled WGS sequence"/>
</dbReference>
<dbReference type="InterPro" id="IPR001647">
    <property type="entry name" value="HTH_TetR"/>
</dbReference>
<dbReference type="Gene3D" id="1.10.10.60">
    <property type="entry name" value="Homeodomain-like"/>
    <property type="match status" value="1"/>
</dbReference>
<sequence length="204" mass="22121">MGPKTTAKKGRPALFDPDRVIEQVADLFWDHGYDGVSVSDITAATGLSKSSLYNRFESKDALFALALRRYHIQTVQAGANWLALDDGTDPMEKLDQLLAGPANDVHGSGDARGCFLCNTSADGLGRSPDIDTLVEDGFALLEAGLITLLTRFSPTAPPSQIRDAARLVLTSYMGLRVRSRTRPARAEFDSVRTATVQAIRLILK</sequence>
<reference evidence="6" key="1">
    <citation type="journal article" date="2014" name="Int. J. Syst. Evol. Microbiol.">
        <title>Complete genome sequence of Corynebacterium casei LMG S-19264T (=DSM 44701T), isolated from a smear-ripened cheese.</title>
        <authorList>
            <consortium name="US DOE Joint Genome Institute (JGI-PGF)"/>
            <person name="Walter F."/>
            <person name="Albersmeier A."/>
            <person name="Kalinowski J."/>
            <person name="Ruckert C."/>
        </authorList>
    </citation>
    <scope>NUCLEOTIDE SEQUENCE</scope>
    <source>
        <strain evidence="6">KCTC 32513</strain>
    </source>
</reference>
<dbReference type="PANTHER" id="PTHR47506:SF1">
    <property type="entry name" value="HTH-TYPE TRANSCRIPTIONAL REGULATOR YJDC"/>
    <property type="match status" value="1"/>
</dbReference>
<evidence type="ECO:0000256" key="3">
    <source>
        <dbReference type="ARBA" id="ARBA00023163"/>
    </source>
</evidence>
<evidence type="ECO:0000256" key="2">
    <source>
        <dbReference type="ARBA" id="ARBA00023125"/>
    </source>
</evidence>
<keyword evidence="2 4" id="KW-0238">DNA-binding</keyword>
<gene>
    <name evidence="6" type="ORF">GCM10009069_06980</name>
</gene>
<dbReference type="GO" id="GO:0003677">
    <property type="term" value="F:DNA binding"/>
    <property type="evidence" value="ECO:0007669"/>
    <property type="project" value="UniProtKB-UniRule"/>
</dbReference>
<name>A0A8J3G1F7_9PROT</name>
<dbReference type="SUPFAM" id="SSF48498">
    <property type="entry name" value="Tetracyclin repressor-like, C-terminal domain"/>
    <property type="match status" value="1"/>
</dbReference>
<keyword evidence="1" id="KW-0805">Transcription regulation</keyword>
<evidence type="ECO:0000313" key="7">
    <source>
        <dbReference type="Proteomes" id="UP000634004"/>
    </source>
</evidence>
<dbReference type="InterPro" id="IPR009057">
    <property type="entry name" value="Homeodomain-like_sf"/>
</dbReference>
<organism evidence="6 7">
    <name type="scientific">Algimonas arctica</name>
    <dbReference type="NCBI Taxonomy" id="1479486"/>
    <lineage>
        <taxon>Bacteria</taxon>
        <taxon>Pseudomonadati</taxon>
        <taxon>Pseudomonadota</taxon>
        <taxon>Alphaproteobacteria</taxon>
        <taxon>Maricaulales</taxon>
        <taxon>Robiginitomaculaceae</taxon>
        <taxon>Algimonas</taxon>
    </lineage>
</organism>